<protein>
    <recommendedName>
        <fullName evidence="2">Nucleotide-diphospho-sugar transferase domain-containing protein</fullName>
    </recommendedName>
</protein>
<sequence>MNKISAIYVITTIAELSNGRLYLFLKNLSKYSISQIKNPFVIFFDNKLSEFYEKKLLLLLKFLGFYELFSEIEIVNNNIPDELNIYTLEKINNIPKYGTSSGPNLHFYYTMKYKPDKYPIVFLLETDCLFIKDNSIDIINNSIKNLNFWIYGSKYYGNEQMNDNYKDHINGVGVYNRSISFLKFIDELMIYIEDYISSNKSHFINYDIAIHYLIKHNQYLSIDSKEIINISTKSDINITIEYCLLIKPDVLLIHQKIINDDISENEYLLGKILNLYYFKDCCDAIKKNTIGL</sequence>
<dbReference type="EMBL" id="MN740057">
    <property type="protein sequence ID" value="QHT86020.1"/>
    <property type="molecule type" value="Genomic_DNA"/>
</dbReference>
<organism evidence="1">
    <name type="scientific">viral metagenome</name>
    <dbReference type="NCBI Taxonomy" id="1070528"/>
    <lineage>
        <taxon>unclassified sequences</taxon>
        <taxon>metagenomes</taxon>
        <taxon>organismal metagenomes</taxon>
    </lineage>
</organism>
<accession>A0A6C0I082</accession>
<evidence type="ECO:0000313" key="1">
    <source>
        <dbReference type="EMBL" id="QHT86020.1"/>
    </source>
</evidence>
<proteinExistence type="predicted"/>
<evidence type="ECO:0008006" key="2">
    <source>
        <dbReference type="Google" id="ProtNLM"/>
    </source>
</evidence>
<name>A0A6C0I082_9ZZZZ</name>
<dbReference type="AlphaFoldDB" id="A0A6C0I082"/>
<reference evidence="1" key="1">
    <citation type="journal article" date="2020" name="Nature">
        <title>Giant virus diversity and host interactions through global metagenomics.</title>
        <authorList>
            <person name="Schulz F."/>
            <person name="Roux S."/>
            <person name="Paez-Espino D."/>
            <person name="Jungbluth S."/>
            <person name="Walsh D.A."/>
            <person name="Denef V.J."/>
            <person name="McMahon K.D."/>
            <person name="Konstantinidis K.T."/>
            <person name="Eloe-Fadrosh E.A."/>
            <person name="Kyrpides N.C."/>
            <person name="Woyke T."/>
        </authorList>
    </citation>
    <scope>NUCLEOTIDE SEQUENCE</scope>
    <source>
        <strain evidence="1">GVMAG-M-3300023184-184</strain>
    </source>
</reference>